<dbReference type="InterPro" id="IPR002110">
    <property type="entry name" value="Ankyrin_rpt"/>
</dbReference>
<gene>
    <name evidence="3" type="ORF">AK812_SmicGene33353</name>
</gene>
<evidence type="ECO:0000256" key="2">
    <source>
        <dbReference type="SAM" id="MobiDB-lite"/>
    </source>
</evidence>
<dbReference type="OrthoDB" id="539213at2759"/>
<dbReference type="SUPFAM" id="SSF48403">
    <property type="entry name" value="Ankyrin repeat"/>
    <property type="match status" value="1"/>
</dbReference>
<comment type="caution">
    <text evidence="3">The sequence shown here is derived from an EMBL/GenBank/DDBJ whole genome shotgun (WGS) entry which is preliminary data.</text>
</comment>
<reference evidence="3 4" key="1">
    <citation type="submission" date="2016-02" db="EMBL/GenBank/DDBJ databases">
        <title>Genome analysis of coral dinoflagellate symbionts highlights evolutionary adaptations to a symbiotic lifestyle.</title>
        <authorList>
            <person name="Aranda M."/>
            <person name="Li Y."/>
            <person name="Liew Y.J."/>
            <person name="Baumgarten S."/>
            <person name="Simakov O."/>
            <person name="Wilson M."/>
            <person name="Piel J."/>
            <person name="Ashoor H."/>
            <person name="Bougouffa S."/>
            <person name="Bajic V.B."/>
            <person name="Ryu T."/>
            <person name="Ravasi T."/>
            <person name="Bayer T."/>
            <person name="Micklem G."/>
            <person name="Kim H."/>
            <person name="Bhak J."/>
            <person name="Lajeunesse T.C."/>
            <person name="Voolstra C.R."/>
        </authorList>
    </citation>
    <scope>NUCLEOTIDE SEQUENCE [LARGE SCALE GENOMIC DNA]</scope>
    <source>
        <strain evidence="3 4">CCMP2467</strain>
    </source>
</reference>
<feature type="region of interest" description="Disordered" evidence="2">
    <location>
        <begin position="65"/>
        <end position="111"/>
    </location>
</feature>
<accession>A0A1Q9CRW7</accession>
<dbReference type="Gene3D" id="1.25.40.20">
    <property type="entry name" value="Ankyrin repeat-containing domain"/>
    <property type="match status" value="1"/>
</dbReference>
<feature type="repeat" description="ANK" evidence="1">
    <location>
        <begin position="41"/>
        <end position="73"/>
    </location>
</feature>
<name>A0A1Q9CRW7_SYMMI</name>
<dbReference type="AlphaFoldDB" id="A0A1Q9CRW7"/>
<dbReference type="EMBL" id="LSRX01000964">
    <property type="protein sequence ID" value="OLP85637.1"/>
    <property type="molecule type" value="Genomic_DNA"/>
</dbReference>
<dbReference type="SMART" id="SM00248">
    <property type="entry name" value="ANK"/>
    <property type="match status" value="1"/>
</dbReference>
<protein>
    <submittedName>
        <fullName evidence="3">Uncharacterized protein</fullName>
    </submittedName>
</protein>
<proteinExistence type="predicted"/>
<dbReference type="PROSITE" id="PS50088">
    <property type="entry name" value="ANK_REPEAT"/>
    <property type="match status" value="1"/>
</dbReference>
<keyword evidence="1" id="KW-0040">ANK repeat</keyword>
<dbReference type="Pfam" id="PF00023">
    <property type="entry name" value="Ank"/>
    <property type="match status" value="1"/>
</dbReference>
<organism evidence="3 4">
    <name type="scientific">Symbiodinium microadriaticum</name>
    <name type="common">Dinoflagellate</name>
    <name type="synonym">Zooxanthella microadriatica</name>
    <dbReference type="NCBI Taxonomy" id="2951"/>
    <lineage>
        <taxon>Eukaryota</taxon>
        <taxon>Sar</taxon>
        <taxon>Alveolata</taxon>
        <taxon>Dinophyceae</taxon>
        <taxon>Suessiales</taxon>
        <taxon>Symbiodiniaceae</taxon>
        <taxon>Symbiodinium</taxon>
    </lineage>
</organism>
<evidence type="ECO:0000256" key="1">
    <source>
        <dbReference type="PROSITE-ProRule" id="PRU00023"/>
    </source>
</evidence>
<dbReference type="PROSITE" id="PS50297">
    <property type="entry name" value="ANK_REP_REGION"/>
    <property type="match status" value="1"/>
</dbReference>
<dbReference type="Proteomes" id="UP000186817">
    <property type="component" value="Unassembled WGS sequence"/>
</dbReference>
<evidence type="ECO:0000313" key="4">
    <source>
        <dbReference type="Proteomes" id="UP000186817"/>
    </source>
</evidence>
<dbReference type="InterPro" id="IPR036770">
    <property type="entry name" value="Ankyrin_rpt-contain_sf"/>
</dbReference>
<keyword evidence="4" id="KW-1185">Reference proteome</keyword>
<evidence type="ECO:0000313" key="3">
    <source>
        <dbReference type="EMBL" id="OLP85637.1"/>
    </source>
</evidence>
<sequence length="471" mass="51646">MGDARTELEHDFLDNAKSFNWPAVKSMLEETPDLINVQPSMRWSALHQAAYEGNAEMASFLLEKGADPHSQTRSGQSPAEVAKSKDVRQAIEASAESDAVEEPPKKKAKRMPNYNLNINSAVDKEYEGSSLTDIVAAPTSALQGVAAKGREVLKKFKVHTIGDLGSWKFYRISKAILGLSSLEQKDNREEGAALNINKAMDKKHETKSLAEILELPPSALQGLAGWADAELAKDEALSECGRPVTVLCDGPDGNTFSTEQRDICHQRPDDLVISDRRGRSLFTELHDHIGFAVQWRGVWEPLCRQRLATEAGASTTPDVVPDKSVAHGIRPDGQQPSQEIIFGGDDSFSSLAREICGYACAPLCDCNRIIMFAYAVVSMLLSMFFGRGPKLCTADFCAGGCEATSDLDSVPLKVKVMPSRQFRDGGAKVTFFFVKKVGVTTIAKLGDWKYAKWSEWISELAKFENTDFSSL</sequence>